<proteinExistence type="predicted"/>
<evidence type="ECO:0008006" key="3">
    <source>
        <dbReference type="Google" id="ProtNLM"/>
    </source>
</evidence>
<dbReference type="PANTHER" id="PTHR16207:SF10">
    <property type="entry name" value="PROTEIN TASOR 2"/>
    <property type="match status" value="1"/>
</dbReference>
<organism evidence="1 2">
    <name type="scientific">Apteryx owenii</name>
    <name type="common">Little spotted kiwi</name>
    <dbReference type="NCBI Taxonomy" id="8824"/>
    <lineage>
        <taxon>Eukaryota</taxon>
        <taxon>Metazoa</taxon>
        <taxon>Chordata</taxon>
        <taxon>Craniata</taxon>
        <taxon>Vertebrata</taxon>
        <taxon>Euteleostomi</taxon>
        <taxon>Archelosauria</taxon>
        <taxon>Archosauria</taxon>
        <taxon>Dinosauria</taxon>
        <taxon>Saurischia</taxon>
        <taxon>Theropoda</taxon>
        <taxon>Coelurosauria</taxon>
        <taxon>Aves</taxon>
        <taxon>Palaeognathae</taxon>
        <taxon>Apterygiformes</taxon>
        <taxon>Apterygidae</taxon>
        <taxon>Apteryx</taxon>
    </lineage>
</organism>
<name>A0A8B9Q3L6_APTOW</name>
<dbReference type="InterPro" id="IPR046432">
    <property type="entry name" value="TASOR"/>
</dbReference>
<sequence>WGFSRMDLILDLSNRLLGQLSIRGQLLCNIALRTPYSSTIPAQLPPNLDINHVMGLSDLKKKLPEAAFGKSNYVENEVCFQGIYFSLYEVEISNKDHHKMEELLQNLKEKDLVRILKIVILGGNGTNVPALSIIFMLRYSRA</sequence>
<protein>
    <recommendedName>
        <fullName evidence="3">F208B protein</fullName>
    </recommendedName>
</protein>
<evidence type="ECO:0000313" key="1">
    <source>
        <dbReference type="Ensembl" id="ENSAOWP00000020636.1"/>
    </source>
</evidence>
<dbReference type="PANTHER" id="PTHR16207">
    <property type="entry name" value="SET DOMAIN-CONTAINING PROTEIN"/>
    <property type="match status" value="1"/>
</dbReference>
<dbReference type="Proteomes" id="UP000694424">
    <property type="component" value="Unplaced"/>
</dbReference>
<dbReference type="GO" id="GO:0045814">
    <property type="term" value="P:negative regulation of gene expression, epigenetic"/>
    <property type="evidence" value="ECO:0007669"/>
    <property type="project" value="InterPro"/>
</dbReference>
<dbReference type="Ensembl" id="ENSAOWT00000023383.1">
    <property type="protein sequence ID" value="ENSAOWP00000020636.1"/>
    <property type="gene ID" value="ENSAOWG00000013958.1"/>
</dbReference>
<keyword evidence="2" id="KW-1185">Reference proteome</keyword>
<dbReference type="AlphaFoldDB" id="A0A8B9Q3L6"/>
<reference evidence="1" key="2">
    <citation type="submission" date="2025-09" db="UniProtKB">
        <authorList>
            <consortium name="Ensembl"/>
        </authorList>
    </citation>
    <scope>IDENTIFICATION</scope>
</reference>
<reference evidence="1" key="1">
    <citation type="submission" date="2025-08" db="UniProtKB">
        <authorList>
            <consortium name="Ensembl"/>
        </authorList>
    </citation>
    <scope>IDENTIFICATION</scope>
</reference>
<evidence type="ECO:0000313" key="2">
    <source>
        <dbReference type="Proteomes" id="UP000694424"/>
    </source>
</evidence>
<accession>A0A8B9Q3L6</accession>
<dbReference type="GO" id="GO:0005654">
    <property type="term" value="C:nucleoplasm"/>
    <property type="evidence" value="ECO:0007669"/>
    <property type="project" value="TreeGrafter"/>
</dbReference>